<organism evidence="1 2">
    <name type="scientific">Sphingomonas tagetis</name>
    <dbReference type="NCBI Taxonomy" id="2949092"/>
    <lineage>
        <taxon>Bacteria</taxon>
        <taxon>Pseudomonadati</taxon>
        <taxon>Pseudomonadota</taxon>
        <taxon>Alphaproteobacteria</taxon>
        <taxon>Sphingomonadales</taxon>
        <taxon>Sphingomonadaceae</taxon>
        <taxon>Sphingomonas</taxon>
    </lineage>
</organism>
<evidence type="ECO:0000313" key="1">
    <source>
        <dbReference type="EMBL" id="MCP3729250.1"/>
    </source>
</evidence>
<reference evidence="1" key="1">
    <citation type="submission" date="2022-05" db="EMBL/GenBank/DDBJ databases">
        <title>Sphingomonas sp. strain MG17 Genome sequencing and assembly.</title>
        <authorList>
            <person name="Kim I."/>
        </authorList>
    </citation>
    <scope>NUCLEOTIDE SEQUENCE</scope>
    <source>
        <strain evidence="1">MG17</strain>
    </source>
</reference>
<dbReference type="RefSeq" id="WP_254291228.1">
    <property type="nucleotide sequence ID" value="NZ_JAMLDX010000001.1"/>
</dbReference>
<comment type="caution">
    <text evidence="1">The sequence shown here is derived from an EMBL/GenBank/DDBJ whole genome shotgun (WGS) entry which is preliminary data.</text>
</comment>
<evidence type="ECO:0000313" key="2">
    <source>
        <dbReference type="Proteomes" id="UP001139451"/>
    </source>
</evidence>
<name>A0A9X2KJZ5_9SPHN</name>
<accession>A0A9X2KJZ5</accession>
<dbReference type="EMBL" id="JAMLDX010000001">
    <property type="protein sequence ID" value="MCP3729250.1"/>
    <property type="molecule type" value="Genomic_DNA"/>
</dbReference>
<sequence length="203" mass="21654">MALINPPAPLRLRNAKWRANVPAQVNRSGWTGKRKVVGQAGAFWWSMSGEFVPIIGQTNVVAWRGWFLDLEGPVHRFPVRAVEVQQTAASNPTVASGSTDGFSVPLQGLPLSATVLPKGSLMTITLPSGHGRLVSLSAALVSNGSGLGTATFKQELTETPEIGDAVEIRWPFSTMSLASDFPPGWGVDPGQIYSFSIEAEEAL</sequence>
<gene>
    <name evidence="1" type="ORF">M9978_02315</name>
</gene>
<dbReference type="AlphaFoldDB" id="A0A9X2KJZ5"/>
<protein>
    <submittedName>
        <fullName evidence="1">Uncharacterized protein</fullName>
    </submittedName>
</protein>
<keyword evidence="2" id="KW-1185">Reference proteome</keyword>
<proteinExistence type="predicted"/>
<dbReference type="Proteomes" id="UP001139451">
    <property type="component" value="Unassembled WGS sequence"/>
</dbReference>